<sequence length="396" mass="45425">MSDRIKRNKSFSSLFSRVTGQYDSDPEPSTLSRSSSAASTPSSSKKRKRTIFDWGKSPLQKEQKTKDEEGDEAEEGESKQQEEDPEVLKREQELDEELPEELRKLRPRGYKFNPPPKDRPVRVYADGVFDLFHLGHMKQLEQAKKALPNATLIVGIPSDKDTHRKKGLTVLSDEQRAESLRHCKWVDEVIEDCPWVVTPEFMDEHKIDYVAHDDLPYASVGDDDIYRPIKEKGQFLTTQRTEGISTSDIITTIIRDYDKYLMRNFARGVSRKELNVSWIKKNEIDLKRHLSDLREIVKNRGRNSDLMGFISWALKQRNAPRSVRGDEDEDVTLDEDEDADGARSPVSEFAAKYSGNLIDNVRGWVSRKIDAGESISPSPAESSDEDDRRHKKARVE</sequence>
<evidence type="ECO:0000256" key="12">
    <source>
        <dbReference type="SAM" id="MobiDB-lite"/>
    </source>
</evidence>
<feature type="region of interest" description="Disordered" evidence="12">
    <location>
        <begin position="1"/>
        <end position="114"/>
    </location>
</feature>
<evidence type="ECO:0000256" key="11">
    <source>
        <dbReference type="ARBA" id="ARBA00080967"/>
    </source>
</evidence>
<dbReference type="InterPro" id="IPR014729">
    <property type="entry name" value="Rossmann-like_a/b/a_fold"/>
</dbReference>
<evidence type="ECO:0000256" key="1">
    <source>
        <dbReference type="ARBA" id="ARBA00010101"/>
    </source>
</evidence>
<feature type="domain" description="Cytidyltransferase-like" evidence="13">
    <location>
        <begin position="124"/>
        <end position="251"/>
    </location>
</feature>
<dbReference type="InterPro" id="IPR004821">
    <property type="entry name" value="Cyt_trans-like"/>
</dbReference>
<feature type="compositionally biased region" description="Basic and acidic residues" evidence="12">
    <location>
        <begin position="76"/>
        <end position="92"/>
    </location>
</feature>
<evidence type="ECO:0000256" key="3">
    <source>
        <dbReference type="ARBA" id="ARBA00022553"/>
    </source>
</evidence>
<keyword evidence="4" id="KW-0808">Transferase</keyword>
<evidence type="ECO:0000256" key="4">
    <source>
        <dbReference type="ARBA" id="ARBA00022679"/>
    </source>
</evidence>
<reference evidence="14" key="1">
    <citation type="submission" date="2014-02" db="EMBL/GenBank/DDBJ databases">
        <authorList>
            <person name="Genoscope - CEA"/>
        </authorList>
    </citation>
    <scope>NUCLEOTIDE SEQUENCE</scope>
    <source>
        <strain evidence="14">LS3</strain>
    </source>
</reference>
<keyword evidence="5" id="KW-0548">Nucleotidyltransferase</keyword>
<feature type="compositionally biased region" description="Polar residues" evidence="12">
    <location>
        <begin position="10"/>
        <end position="22"/>
    </location>
</feature>
<feature type="region of interest" description="Disordered" evidence="12">
    <location>
        <begin position="321"/>
        <end position="346"/>
    </location>
</feature>
<dbReference type="CDD" id="cd02174">
    <property type="entry name" value="CCT"/>
    <property type="match status" value="1"/>
</dbReference>
<accession>A0A060TBD3</accession>
<keyword evidence="7" id="KW-0594">Phospholipid biosynthesis</keyword>
<dbReference type="EMBL" id="HG937692">
    <property type="protein sequence ID" value="CDP36521.1"/>
    <property type="molecule type" value="Genomic_DNA"/>
</dbReference>
<comment type="similarity">
    <text evidence="1">Belongs to the cytidylyltransferase family.</text>
</comment>
<evidence type="ECO:0000256" key="8">
    <source>
        <dbReference type="ARBA" id="ARBA00023264"/>
    </source>
</evidence>
<evidence type="ECO:0000256" key="5">
    <source>
        <dbReference type="ARBA" id="ARBA00022695"/>
    </source>
</evidence>
<evidence type="ECO:0000256" key="7">
    <source>
        <dbReference type="ARBA" id="ARBA00023209"/>
    </source>
</evidence>
<dbReference type="SUPFAM" id="SSF52374">
    <property type="entry name" value="Nucleotidylyl transferase"/>
    <property type="match status" value="1"/>
</dbReference>
<dbReference type="GO" id="GO:0005635">
    <property type="term" value="C:nuclear envelope"/>
    <property type="evidence" value="ECO:0007669"/>
    <property type="project" value="TreeGrafter"/>
</dbReference>
<keyword evidence="8" id="KW-1208">Phospholipid metabolism</keyword>
<dbReference type="InterPro" id="IPR045049">
    <property type="entry name" value="Pcy1-like"/>
</dbReference>
<dbReference type="Gene3D" id="3.40.50.620">
    <property type="entry name" value="HUPs"/>
    <property type="match status" value="1"/>
</dbReference>
<proteinExistence type="inferred from homology"/>
<name>A0A060TBD3_BLAAD</name>
<organism evidence="14">
    <name type="scientific">Blastobotrys adeninivorans</name>
    <name type="common">Yeast</name>
    <name type="synonym">Arxula adeninivorans</name>
    <dbReference type="NCBI Taxonomy" id="409370"/>
    <lineage>
        <taxon>Eukaryota</taxon>
        <taxon>Fungi</taxon>
        <taxon>Dikarya</taxon>
        <taxon>Ascomycota</taxon>
        <taxon>Saccharomycotina</taxon>
        <taxon>Dipodascomycetes</taxon>
        <taxon>Dipodascales</taxon>
        <taxon>Trichomonascaceae</taxon>
        <taxon>Blastobotrys</taxon>
    </lineage>
</organism>
<dbReference type="AlphaFoldDB" id="A0A060TBD3"/>
<dbReference type="InterPro" id="IPR041723">
    <property type="entry name" value="CCT"/>
</dbReference>
<evidence type="ECO:0000313" key="14">
    <source>
        <dbReference type="EMBL" id="CDP36521.1"/>
    </source>
</evidence>
<dbReference type="PANTHER" id="PTHR10739:SF13">
    <property type="entry name" value="CHOLINE-PHOSPHATE CYTIDYLYLTRANSFERASE"/>
    <property type="match status" value="1"/>
</dbReference>
<evidence type="ECO:0000256" key="6">
    <source>
        <dbReference type="ARBA" id="ARBA00023098"/>
    </source>
</evidence>
<evidence type="ECO:0000259" key="13">
    <source>
        <dbReference type="Pfam" id="PF01467"/>
    </source>
</evidence>
<evidence type="ECO:0000256" key="10">
    <source>
        <dbReference type="ARBA" id="ARBA00076205"/>
    </source>
</evidence>
<dbReference type="PANTHER" id="PTHR10739">
    <property type="entry name" value="CYTIDYLYLTRANSFERASE"/>
    <property type="match status" value="1"/>
</dbReference>
<keyword evidence="3" id="KW-0597">Phosphoprotein</keyword>
<gene>
    <name evidence="14" type="ORF">GNLVRS02_ARAD1B14960g</name>
</gene>
<feature type="compositionally biased region" description="Acidic residues" evidence="12">
    <location>
        <begin position="326"/>
        <end position="339"/>
    </location>
</feature>
<protein>
    <recommendedName>
        <fullName evidence="9">choline-phosphate cytidylyltransferase</fullName>
        <ecNumber evidence="9">2.7.7.15</ecNumber>
    </recommendedName>
    <alternativeName>
        <fullName evidence="10">CTP:phosphocholine cytidylyltransferase</fullName>
    </alternativeName>
    <alternativeName>
        <fullName evidence="11">Phosphorylcholine transferase</fullName>
    </alternativeName>
</protein>
<reference evidence="14" key="2">
    <citation type="submission" date="2014-06" db="EMBL/GenBank/DDBJ databases">
        <title>The complete genome of Blastobotrys (Arxula) adeninivorans LS3 - a yeast of biotechnological interest.</title>
        <authorList>
            <person name="Kunze G."/>
            <person name="Gaillardin C."/>
            <person name="Czernicka M."/>
            <person name="Durrens P."/>
            <person name="Martin T."/>
            <person name="Boer E."/>
            <person name="Gabaldon T."/>
            <person name="Cruz J."/>
            <person name="Talla E."/>
            <person name="Marck C."/>
            <person name="Goffeau A."/>
            <person name="Barbe V."/>
            <person name="Baret P."/>
            <person name="Baronian K."/>
            <person name="Beier S."/>
            <person name="Bleykasten C."/>
            <person name="Bode R."/>
            <person name="Casaregola S."/>
            <person name="Despons L."/>
            <person name="Fairhead C."/>
            <person name="Giersberg M."/>
            <person name="Gierski P."/>
            <person name="Hahnel U."/>
            <person name="Hartmann A."/>
            <person name="Jankowska D."/>
            <person name="Jubin C."/>
            <person name="Jung P."/>
            <person name="Lafontaine I."/>
            <person name="Leh-Louis V."/>
            <person name="Lemaire M."/>
            <person name="Marcet-Houben M."/>
            <person name="Mascher M."/>
            <person name="Morel G."/>
            <person name="Richard G.-F."/>
            <person name="Riechen J."/>
            <person name="Sacerdot C."/>
            <person name="Sarkar A."/>
            <person name="Savel G."/>
            <person name="Schacherer J."/>
            <person name="Sherman D."/>
            <person name="Straub M.-L."/>
            <person name="Stein N."/>
            <person name="Thierry A."/>
            <person name="Trautwein-Schult A."/>
            <person name="Westhof E."/>
            <person name="Worch S."/>
            <person name="Dujon B."/>
            <person name="Souciet J.-L."/>
            <person name="Wincker P."/>
            <person name="Scholz U."/>
            <person name="Neuveglise N."/>
        </authorList>
    </citation>
    <scope>NUCLEOTIDE SEQUENCE</scope>
    <source>
        <strain evidence="14">LS3</strain>
    </source>
</reference>
<feature type="region of interest" description="Disordered" evidence="12">
    <location>
        <begin position="371"/>
        <end position="396"/>
    </location>
</feature>
<keyword evidence="6" id="KW-0443">Lipid metabolism</keyword>
<dbReference type="EC" id="2.7.7.15" evidence="9"/>
<dbReference type="FunFam" id="3.40.50.620:FF:000147">
    <property type="entry name" value="Cholinephosphate cytidylyltransferase"/>
    <property type="match status" value="1"/>
</dbReference>
<evidence type="ECO:0000256" key="2">
    <source>
        <dbReference type="ARBA" id="ARBA00022516"/>
    </source>
</evidence>
<keyword evidence="2" id="KW-0444">Lipid biosynthesis</keyword>
<dbReference type="NCBIfam" id="TIGR00125">
    <property type="entry name" value="cyt_tran_rel"/>
    <property type="match status" value="1"/>
</dbReference>
<dbReference type="Pfam" id="PF01467">
    <property type="entry name" value="CTP_transf_like"/>
    <property type="match status" value="1"/>
</dbReference>
<evidence type="ECO:0000256" key="9">
    <source>
        <dbReference type="ARBA" id="ARBA00026101"/>
    </source>
</evidence>
<dbReference type="GO" id="GO:0004105">
    <property type="term" value="F:choline-phosphate cytidylyltransferase activity"/>
    <property type="evidence" value="ECO:0007669"/>
    <property type="project" value="UniProtKB-EC"/>
</dbReference>
<dbReference type="GO" id="GO:0031210">
    <property type="term" value="F:phosphatidylcholine binding"/>
    <property type="evidence" value="ECO:0007669"/>
    <property type="project" value="TreeGrafter"/>
</dbReference>
<dbReference type="PhylomeDB" id="A0A060TBD3"/>
<feature type="compositionally biased region" description="Low complexity" evidence="12">
    <location>
        <begin position="28"/>
        <end position="43"/>
    </location>
</feature>